<evidence type="ECO:0000256" key="1">
    <source>
        <dbReference type="SAM" id="MobiDB-lite"/>
    </source>
</evidence>
<keyword evidence="3" id="KW-1185">Reference proteome</keyword>
<sequence>MPTKSLKVKQAGKKGGQATARKWKNDRKFAATMRKKLSAVGKKGVKARKQRKLI</sequence>
<protein>
    <recommendedName>
        <fullName evidence="4">Alternative ribosome-rescue factor A</fullName>
    </recommendedName>
</protein>
<proteinExistence type="predicted"/>
<evidence type="ECO:0000313" key="3">
    <source>
        <dbReference type="Proteomes" id="UP001056255"/>
    </source>
</evidence>
<name>A0ABY4WPI1_9GAMM</name>
<accession>A0ABY4WPI1</accession>
<evidence type="ECO:0000313" key="2">
    <source>
        <dbReference type="EMBL" id="USH01000.1"/>
    </source>
</evidence>
<dbReference type="RefSeq" id="WP_251874996.1">
    <property type="nucleotide sequence ID" value="NZ_CP082275.1"/>
</dbReference>
<reference evidence="2" key="1">
    <citation type="submission" date="2021-08" db="EMBL/GenBank/DDBJ databases">
        <authorList>
            <person name="Sakaguchi M."/>
            <person name="Kikuchi T."/>
            <person name="Urbanczyk H."/>
        </authorList>
    </citation>
    <scope>NUCLEOTIDE SEQUENCE</scope>
    <source>
        <strain evidence="2">020920N</strain>
    </source>
</reference>
<dbReference type="Proteomes" id="UP001056255">
    <property type="component" value="Chromosome I"/>
</dbReference>
<evidence type="ECO:0008006" key="4">
    <source>
        <dbReference type="Google" id="ProtNLM"/>
    </source>
</evidence>
<gene>
    <name evidence="2" type="ORF">K6Q96_08590</name>
</gene>
<feature type="compositionally biased region" description="Basic residues" evidence="1">
    <location>
        <begin position="1"/>
        <end position="12"/>
    </location>
</feature>
<feature type="region of interest" description="Disordered" evidence="1">
    <location>
        <begin position="1"/>
        <end position="23"/>
    </location>
</feature>
<organism evidence="2 3">
    <name type="scientific">Grimontia kaedaensis</name>
    <dbReference type="NCBI Taxonomy" id="2872157"/>
    <lineage>
        <taxon>Bacteria</taxon>
        <taxon>Pseudomonadati</taxon>
        <taxon>Pseudomonadota</taxon>
        <taxon>Gammaproteobacteria</taxon>
        <taxon>Vibrionales</taxon>
        <taxon>Vibrionaceae</taxon>
        <taxon>Grimontia</taxon>
    </lineage>
</organism>
<dbReference type="EMBL" id="CP082275">
    <property type="protein sequence ID" value="USH01000.1"/>
    <property type="molecule type" value="Genomic_DNA"/>
</dbReference>